<dbReference type="Proteomes" id="UP000239480">
    <property type="component" value="Unassembled WGS sequence"/>
</dbReference>
<dbReference type="PANTHER" id="PTHR10138:SF0">
    <property type="entry name" value="TRYPTOPHAN 2,3-DIOXYGENASE"/>
    <property type="match status" value="1"/>
</dbReference>
<dbReference type="GO" id="GO:0020037">
    <property type="term" value="F:heme binding"/>
    <property type="evidence" value="ECO:0007669"/>
    <property type="project" value="InterPro"/>
</dbReference>
<gene>
    <name evidence="2" type="ORF">CLV78_104343</name>
</gene>
<name>A0A2T0RRW8_9RHOB</name>
<dbReference type="PANTHER" id="PTHR10138">
    <property type="entry name" value="TRYPTOPHAN 2,3-DIOXYGENASE"/>
    <property type="match status" value="1"/>
</dbReference>
<keyword evidence="2" id="KW-0223">Dioxygenase</keyword>
<dbReference type="AlphaFoldDB" id="A0A2T0RRW8"/>
<dbReference type="SUPFAM" id="SSF140959">
    <property type="entry name" value="Indolic compounds 2,3-dioxygenase-like"/>
    <property type="match status" value="1"/>
</dbReference>
<evidence type="ECO:0000313" key="2">
    <source>
        <dbReference type="EMBL" id="PRY23850.1"/>
    </source>
</evidence>
<organism evidence="2 3">
    <name type="scientific">Aliiruegeria haliotis</name>
    <dbReference type="NCBI Taxonomy" id="1280846"/>
    <lineage>
        <taxon>Bacteria</taxon>
        <taxon>Pseudomonadati</taxon>
        <taxon>Pseudomonadota</taxon>
        <taxon>Alphaproteobacteria</taxon>
        <taxon>Rhodobacterales</taxon>
        <taxon>Roseobacteraceae</taxon>
        <taxon>Aliiruegeria</taxon>
    </lineage>
</organism>
<proteinExistence type="predicted"/>
<dbReference type="GO" id="GO:0019442">
    <property type="term" value="P:L-tryptophan catabolic process to acetyl-CoA"/>
    <property type="evidence" value="ECO:0007669"/>
    <property type="project" value="TreeGrafter"/>
</dbReference>
<keyword evidence="3" id="KW-1185">Reference proteome</keyword>
<accession>A0A2T0RRW8</accession>
<reference evidence="2 3" key="1">
    <citation type="submission" date="2018-03" db="EMBL/GenBank/DDBJ databases">
        <title>Genomic Encyclopedia of Archaeal and Bacterial Type Strains, Phase II (KMG-II): from individual species to whole genera.</title>
        <authorList>
            <person name="Goeker M."/>
        </authorList>
    </citation>
    <scope>NUCLEOTIDE SEQUENCE [LARGE SCALE GENOMIC DNA]</scope>
    <source>
        <strain evidence="2 3">DSM 29328</strain>
    </source>
</reference>
<dbReference type="GO" id="GO:0004833">
    <property type="term" value="F:L-tryptophan 2,3-dioxygenase activity"/>
    <property type="evidence" value="ECO:0007669"/>
    <property type="project" value="InterPro"/>
</dbReference>
<feature type="region of interest" description="Disordered" evidence="1">
    <location>
        <begin position="1"/>
        <end position="31"/>
    </location>
</feature>
<evidence type="ECO:0000313" key="3">
    <source>
        <dbReference type="Proteomes" id="UP000239480"/>
    </source>
</evidence>
<dbReference type="EMBL" id="PVTD01000004">
    <property type="protein sequence ID" value="PRY23850.1"/>
    <property type="molecule type" value="Genomic_DNA"/>
</dbReference>
<dbReference type="InterPro" id="IPR037217">
    <property type="entry name" value="Trp/Indoleamine_2_3_dOase-like"/>
</dbReference>
<dbReference type="Gene3D" id="1.20.58.480">
    <property type="match status" value="1"/>
</dbReference>
<dbReference type="InterPro" id="IPR004981">
    <property type="entry name" value="Trp_2_3_dOase"/>
</dbReference>
<sequence length="437" mass="48215">MRGHFARQPRDEEQPAISAVPTPTDTPADSVPGYSDALDAWWAAPEADAFPYRAVIAGFSERGKHFAPAALTSRMVRIRDARERVAGETTEQQALDAFLDAALDKVEGRYDYATYCGLKVLNLGSLGAGNPDADEVLQRRDQLLLAVLGDLVAYEWSVADGGHDPLPLLQPDSEHLRRRVKRALGAMRPSLSRMGCPAEQGSAQVATFLTWRAARLGEAESDRMARSLLPVHRVHDEYLFLRVLQAFEVNFAAMAVLLEQAIRDIERNPDSALAQLVMANRIQREAARLFPLLGTMLPEAFQDFRRFTEGASAIQSAGYKSVEALCRVPDRERLDSVAYRSVPEVRAWAKAGPRTLEVAFEEACRNGSLAPSVRKAIAGELQAFSEKLLGWRQAHYQMARKYLGARGGTGYTEGVPYLERVRHVPVFSRPMTPGAGA</sequence>
<protein>
    <submittedName>
        <fullName evidence="2">Tryptophan 2,3-dioxygenase</fullName>
    </submittedName>
</protein>
<keyword evidence="2" id="KW-0560">Oxidoreductase</keyword>
<dbReference type="RefSeq" id="WP_106205228.1">
    <property type="nucleotide sequence ID" value="NZ_PVTD01000004.1"/>
</dbReference>
<dbReference type="GO" id="GO:0046872">
    <property type="term" value="F:metal ion binding"/>
    <property type="evidence" value="ECO:0007669"/>
    <property type="project" value="InterPro"/>
</dbReference>
<dbReference type="OrthoDB" id="4444951at2"/>
<dbReference type="GO" id="GO:0019441">
    <property type="term" value="P:L-tryptophan catabolic process to kynurenine"/>
    <property type="evidence" value="ECO:0007669"/>
    <property type="project" value="InterPro"/>
</dbReference>
<comment type="caution">
    <text evidence="2">The sequence shown here is derived from an EMBL/GenBank/DDBJ whole genome shotgun (WGS) entry which is preliminary data.</text>
</comment>
<evidence type="ECO:0000256" key="1">
    <source>
        <dbReference type="SAM" id="MobiDB-lite"/>
    </source>
</evidence>